<gene>
    <name evidence="1" type="ORF">OVA965_LOCUS17678</name>
    <name evidence="2" type="ORF">TMI583_LOCUS17691</name>
</gene>
<organism evidence="2 3">
    <name type="scientific">Didymodactylos carnosus</name>
    <dbReference type="NCBI Taxonomy" id="1234261"/>
    <lineage>
        <taxon>Eukaryota</taxon>
        <taxon>Metazoa</taxon>
        <taxon>Spiralia</taxon>
        <taxon>Gnathifera</taxon>
        <taxon>Rotifera</taxon>
        <taxon>Eurotatoria</taxon>
        <taxon>Bdelloidea</taxon>
        <taxon>Philodinida</taxon>
        <taxon>Philodinidae</taxon>
        <taxon>Didymodactylos</taxon>
    </lineage>
</organism>
<accession>A0A8S2JZM4</accession>
<dbReference type="Proteomes" id="UP000682733">
    <property type="component" value="Unassembled WGS sequence"/>
</dbReference>
<dbReference type="Proteomes" id="UP000677228">
    <property type="component" value="Unassembled WGS sequence"/>
</dbReference>
<comment type="caution">
    <text evidence="2">The sequence shown here is derived from an EMBL/GenBank/DDBJ whole genome shotgun (WGS) entry which is preliminary data.</text>
</comment>
<evidence type="ECO:0000313" key="2">
    <source>
        <dbReference type="EMBL" id="CAF3831415.1"/>
    </source>
</evidence>
<name>A0A8S2JZM4_9BILA</name>
<evidence type="ECO:0000313" key="3">
    <source>
        <dbReference type="Proteomes" id="UP000682733"/>
    </source>
</evidence>
<proteinExistence type="predicted"/>
<protein>
    <submittedName>
        <fullName evidence="2">Uncharacterized protein</fullName>
    </submittedName>
</protein>
<dbReference type="AlphaFoldDB" id="A0A8S2JZM4"/>
<reference evidence="2" key="1">
    <citation type="submission" date="2021-02" db="EMBL/GenBank/DDBJ databases">
        <authorList>
            <person name="Nowell W R."/>
        </authorList>
    </citation>
    <scope>NUCLEOTIDE SEQUENCE</scope>
</reference>
<dbReference type="EMBL" id="CAJOBA010008561">
    <property type="protein sequence ID" value="CAF3831415.1"/>
    <property type="molecule type" value="Genomic_DNA"/>
</dbReference>
<evidence type="ECO:0000313" key="1">
    <source>
        <dbReference type="EMBL" id="CAF1066411.1"/>
    </source>
</evidence>
<sequence>MMLVQLNLGGLAFNIPLSSKDKTKLNALINYFNLYKHMGSELIYNKAFERIGTYKPIESDFVVALKLNFWPSNIELFLDRLKKSLFNRSLLYEKLKSTHMHLIPKWSKKTDVNKQIFEF</sequence>
<dbReference type="EMBL" id="CAJNOK010008543">
    <property type="protein sequence ID" value="CAF1066411.1"/>
    <property type="molecule type" value="Genomic_DNA"/>
</dbReference>